<dbReference type="GeneID" id="111109602"/>
<evidence type="ECO:0000259" key="2">
    <source>
        <dbReference type="SMART" id="SM00217"/>
    </source>
</evidence>
<gene>
    <name evidence="4" type="primary">LOC111109602</name>
</gene>
<sequence length="242" mass="24740">MNALVVFSILVASCYAGYDKRPHGGYKYGTCPHFPDYGAVGQYCNNDYDCPGAQKCCNYRCQVPVEAQRPGNCPYHQGSFGTGRYCNTDRDCYYNQKCCTGPHGTVNTCKYVSVYPYGTFGGNVLGSTPFGGNVGSLPLGPFGSGSGPYNGGLAPYYSSGVLPGGVTVYDDDFSGVVGGVGGVFPGASGVFPGASGVVPGASGVFPGASGVVPGASGVLPGVSVPSFGSVPSFAPVPRRKVY</sequence>
<dbReference type="InterPro" id="IPR036645">
    <property type="entry name" value="Elafin-like_sf"/>
</dbReference>
<organism evidence="3 4">
    <name type="scientific">Crassostrea virginica</name>
    <name type="common">Eastern oyster</name>
    <dbReference type="NCBI Taxonomy" id="6565"/>
    <lineage>
        <taxon>Eukaryota</taxon>
        <taxon>Metazoa</taxon>
        <taxon>Spiralia</taxon>
        <taxon>Lophotrochozoa</taxon>
        <taxon>Mollusca</taxon>
        <taxon>Bivalvia</taxon>
        <taxon>Autobranchia</taxon>
        <taxon>Pteriomorphia</taxon>
        <taxon>Ostreida</taxon>
        <taxon>Ostreoidea</taxon>
        <taxon>Ostreidae</taxon>
        <taxon>Crassostrea</taxon>
    </lineage>
</organism>
<keyword evidence="1" id="KW-0732">Signal</keyword>
<dbReference type="Pfam" id="PF00095">
    <property type="entry name" value="WAP"/>
    <property type="match status" value="2"/>
</dbReference>
<dbReference type="Gene3D" id="4.10.75.10">
    <property type="entry name" value="Elafin-like"/>
    <property type="match status" value="2"/>
</dbReference>
<dbReference type="GO" id="GO:0030414">
    <property type="term" value="F:peptidase inhibitor activity"/>
    <property type="evidence" value="ECO:0007669"/>
    <property type="project" value="InterPro"/>
</dbReference>
<name>A0A8B8BDM5_CRAVI</name>
<feature type="domain" description="WAP" evidence="2">
    <location>
        <begin position="27"/>
        <end position="65"/>
    </location>
</feature>
<evidence type="ECO:0000313" key="3">
    <source>
        <dbReference type="Proteomes" id="UP000694844"/>
    </source>
</evidence>
<dbReference type="Proteomes" id="UP000694844">
    <property type="component" value="Chromosome 8"/>
</dbReference>
<dbReference type="SMART" id="SM00217">
    <property type="entry name" value="WAP"/>
    <property type="match status" value="2"/>
</dbReference>
<dbReference type="SUPFAM" id="SSF57256">
    <property type="entry name" value="Elafin-like"/>
    <property type="match status" value="2"/>
</dbReference>
<evidence type="ECO:0000313" key="4">
    <source>
        <dbReference type="RefSeq" id="XP_022301502.1"/>
    </source>
</evidence>
<dbReference type="AlphaFoldDB" id="A0A8B8BDM5"/>
<feature type="domain" description="WAP" evidence="2">
    <location>
        <begin position="69"/>
        <end position="113"/>
    </location>
</feature>
<feature type="signal peptide" evidence="1">
    <location>
        <begin position="1"/>
        <end position="16"/>
    </location>
</feature>
<dbReference type="GO" id="GO:0005576">
    <property type="term" value="C:extracellular region"/>
    <property type="evidence" value="ECO:0007669"/>
    <property type="project" value="InterPro"/>
</dbReference>
<protein>
    <submittedName>
        <fullName evidence="4">Elastin-like isoform X1</fullName>
    </submittedName>
</protein>
<dbReference type="RefSeq" id="XP_022301502.1">
    <property type="nucleotide sequence ID" value="XM_022445794.1"/>
</dbReference>
<evidence type="ECO:0000256" key="1">
    <source>
        <dbReference type="SAM" id="SignalP"/>
    </source>
</evidence>
<proteinExistence type="predicted"/>
<dbReference type="KEGG" id="cvn:111109602"/>
<dbReference type="InterPro" id="IPR008197">
    <property type="entry name" value="WAP_dom"/>
</dbReference>
<reference evidence="4" key="1">
    <citation type="submission" date="2025-08" db="UniProtKB">
        <authorList>
            <consortium name="RefSeq"/>
        </authorList>
    </citation>
    <scope>IDENTIFICATION</scope>
    <source>
        <tissue evidence="4">Whole sample</tissue>
    </source>
</reference>
<keyword evidence="3" id="KW-1185">Reference proteome</keyword>
<dbReference type="OrthoDB" id="5950222at2759"/>
<accession>A0A8B8BDM5</accession>
<feature type="chain" id="PRO_5034596146" evidence="1">
    <location>
        <begin position="17"/>
        <end position="242"/>
    </location>
</feature>